<sequence>MHYLSQSIHICLGVVTFIYLFISVCSYLSIYLSKFVPISLSLSMSVCSYLSSYLSQCVSFYLSIYLSIIVFISISIYSYLSQFPSRLTPLNKKKYGQKGSDSEHSQENSTASDYSSSKRSRKSRATTRDAENGVFHVRPVKHKRSPEKTAGRQADYDKDEGGIYKSKLRNPNAEDATEVSETDQTRVDMPVDNMEAKQTYFSSDPDTLCKTDFLLSVDPFSCSLLSDVFINIFFLKLQDGHTGPIKESHPTPDEIAPISLPIQYDVSDTASMMQEHVPDVPVEGTDVDEEPNITPIKDADELAGSSQVTRKEGPTSSQPEKDEIQVPPPEQTVVAASPSEETESLGTENTEDALKEEMSQPPHEMNEMKKLTQRFPYIVNLIPWSELTNVSLFFFLFLLLLPLSILLPHSPTPTSPVLRRTNVHLKLNTLTIHCCSQPVLLSFFTFGQFWCSQMPKTKASPVPHHLKAPSHPDQSSICTLSDA</sequence>
<proteinExistence type="predicted"/>
<keyword evidence="2" id="KW-0472">Membrane</keyword>
<reference evidence="3" key="1">
    <citation type="submission" date="2021-01" db="EMBL/GenBank/DDBJ databases">
        <authorList>
            <person name="Li R."/>
            <person name="Bekaert M."/>
        </authorList>
    </citation>
    <scope>NUCLEOTIDE SEQUENCE</scope>
    <source>
        <strain evidence="3">Farmed</strain>
    </source>
</reference>
<feature type="compositionally biased region" description="Polar residues" evidence="1">
    <location>
        <begin position="472"/>
        <end position="483"/>
    </location>
</feature>
<feature type="region of interest" description="Disordered" evidence="1">
    <location>
        <begin position="94"/>
        <end position="183"/>
    </location>
</feature>
<feature type="compositionally biased region" description="Basic and acidic residues" evidence="1">
    <location>
        <begin position="352"/>
        <end position="363"/>
    </location>
</feature>
<feature type="compositionally biased region" description="Basic and acidic residues" evidence="1">
    <location>
        <begin position="146"/>
        <end position="162"/>
    </location>
</feature>
<evidence type="ECO:0000256" key="2">
    <source>
        <dbReference type="SAM" id="Phobius"/>
    </source>
</evidence>
<keyword evidence="2" id="KW-0812">Transmembrane</keyword>
<comment type="caution">
    <text evidence="3">The sequence shown here is derived from an EMBL/GenBank/DDBJ whole genome shotgun (WGS) entry which is preliminary data.</text>
</comment>
<feature type="transmembrane region" description="Helical" evidence="2">
    <location>
        <begin position="60"/>
        <end position="80"/>
    </location>
</feature>
<name>A0A812EBV3_ACAPH</name>
<evidence type="ECO:0000313" key="4">
    <source>
        <dbReference type="Proteomes" id="UP000597762"/>
    </source>
</evidence>
<dbReference type="OrthoDB" id="1738954at2759"/>
<dbReference type="EMBL" id="CAHIKZ030005077">
    <property type="protein sequence ID" value="CAE1319009.1"/>
    <property type="molecule type" value="Genomic_DNA"/>
</dbReference>
<evidence type="ECO:0000256" key="1">
    <source>
        <dbReference type="SAM" id="MobiDB-lite"/>
    </source>
</evidence>
<dbReference type="Proteomes" id="UP000597762">
    <property type="component" value="Unassembled WGS sequence"/>
</dbReference>
<keyword evidence="4" id="KW-1185">Reference proteome</keyword>
<dbReference type="AlphaFoldDB" id="A0A812EBV3"/>
<accession>A0A812EBV3</accession>
<keyword evidence="2" id="KW-1133">Transmembrane helix</keyword>
<organism evidence="3 4">
    <name type="scientific">Acanthosepion pharaonis</name>
    <name type="common">Pharaoh cuttlefish</name>
    <name type="synonym">Sepia pharaonis</name>
    <dbReference type="NCBI Taxonomy" id="158019"/>
    <lineage>
        <taxon>Eukaryota</taxon>
        <taxon>Metazoa</taxon>
        <taxon>Spiralia</taxon>
        <taxon>Lophotrochozoa</taxon>
        <taxon>Mollusca</taxon>
        <taxon>Cephalopoda</taxon>
        <taxon>Coleoidea</taxon>
        <taxon>Decapodiformes</taxon>
        <taxon>Sepiida</taxon>
        <taxon>Sepiina</taxon>
        <taxon>Sepiidae</taxon>
        <taxon>Acanthosepion</taxon>
    </lineage>
</organism>
<feature type="region of interest" description="Disordered" evidence="1">
    <location>
        <begin position="281"/>
        <end position="363"/>
    </location>
</feature>
<feature type="compositionally biased region" description="Basic and acidic residues" evidence="1">
    <location>
        <begin position="309"/>
        <end position="324"/>
    </location>
</feature>
<gene>
    <name evidence="3" type="ORF">SPHA_69430</name>
</gene>
<evidence type="ECO:0000313" key="3">
    <source>
        <dbReference type="EMBL" id="CAE1319009.1"/>
    </source>
</evidence>
<feature type="region of interest" description="Disordered" evidence="1">
    <location>
        <begin position="462"/>
        <end position="483"/>
    </location>
</feature>
<protein>
    <submittedName>
        <fullName evidence="3">Uncharacterized protein</fullName>
    </submittedName>
</protein>
<feature type="transmembrane region" description="Helical" evidence="2">
    <location>
        <begin position="6"/>
        <end position="28"/>
    </location>
</feature>